<dbReference type="AlphaFoldDB" id="A0AAV1DR10"/>
<keyword evidence="2" id="KW-1185">Reference proteome</keyword>
<name>A0AAV1DR10_OLDCO</name>
<organism evidence="1 2">
    <name type="scientific">Oldenlandia corymbosa var. corymbosa</name>
    <dbReference type="NCBI Taxonomy" id="529605"/>
    <lineage>
        <taxon>Eukaryota</taxon>
        <taxon>Viridiplantae</taxon>
        <taxon>Streptophyta</taxon>
        <taxon>Embryophyta</taxon>
        <taxon>Tracheophyta</taxon>
        <taxon>Spermatophyta</taxon>
        <taxon>Magnoliopsida</taxon>
        <taxon>eudicotyledons</taxon>
        <taxon>Gunneridae</taxon>
        <taxon>Pentapetalae</taxon>
        <taxon>asterids</taxon>
        <taxon>lamiids</taxon>
        <taxon>Gentianales</taxon>
        <taxon>Rubiaceae</taxon>
        <taxon>Rubioideae</taxon>
        <taxon>Spermacoceae</taxon>
        <taxon>Hedyotis-Oldenlandia complex</taxon>
        <taxon>Oldenlandia</taxon>
    </lineage>
</organism>
<sequence length="103" mass="10996">MARNHIVRQAKIIDAYATWLVPTGLGVWSVNPTDHSTGGGFTSKNSDPTPEQVLQIKAQDVSALSAIQAEVVACKLALGAAWHKELTTITAYTNCCALESKIT</sequence>
<dbReference type="Proteomes" id="UP001161247">
    <property type="component" value="Chromosome 6"/>
</dbReference>
<accession>A0AAV1DR10</accession>
<protein>
    <submittedName>
        <fullName evidence="1">OLC1v1010312C1</fullName>
    </submittedName>
</protein>
<gene>
    <name evidence="1" type="ORF">OLC1_LOCUS17991</name>
</gene>
<dbReference type="EMBL" id="OX459123">
    <property type="protein sequence ID" value="CAI9110310.1"/>
    <property type="molecule type" value="Genomic_DNA"/>
</dbReference>
<proteinExistence type="predicted"/>
<evidence type="ECO:0000313" key="2">
    <source>
        <dbReference type="Proteomes" id="UP001161247"/>
    </source>
</evidence>
<reference evidence="1" key="1">
    <citation type="submission" date="2023-03" db="EMBL/GenBank/DDBJ databases">
        <authorList>
            <person name="Julca I."/>
        </authorList>
    </citation>
    <scope>NUCLEOTIDE SEQUENCE</scope>
</reference>
<evidence type="ECO:0000313" key="1">
    <source>
        <dbReference type="EMBL" id="CAI9110310.1"/>
    </source>
</evidence>